<dbReference type="InterPro" id="IPR015517">
    <property type="entry name" value="dCMP_deaminase-rel"/>
</dbReference>
<comment type="cofactor">
    <cofactor evidence="1 7">
        <name>Zn(2+)</name>
        <dbReference type="ChEBI" id="CHEBI:29105"/>
    </cofactor>
</comment>
<dbReference type="CDD" id="cd01286">
    <property type="entry name" value="deoxycytidylate_deaminase"/>
    <property type="match status" value="1"/>
</dbReference>
<dbReference type="GO" id="GO:0006220">
    <property type="term" value="P:pyrimidine nucleotide metabolic process"/>
    <property type="evidence" value="ECO:0007669"/>
    <property type="project" value="InterPro"/>
</dbReference>
<comment type="similarity">
    <text evidence="2">Belongs to the cytidine and deoxycytidylate deaminase family.</text>
</comment>
<sequence length="171" mass="18995">MIEAEFQKGGETMSKRIDWPTYFIMQAVILAARSTCTRLHVGAVLVKNGRIIASGYNGSVTGTPHCDEVGDLLVDGHCIRAVHAEQNVLMQCAKMGIAADGAEIYVTDFPCPYCTKLLLQAGIKKINYLRNYHNDEFARELLSEKQVAVEQVPLTETDLKSIHFKDYVTSN</sequence>
<dbReference type="PROSITE" id="PS51747">
    <property type="entry name" value="CYT_DCMP_DEAMINASES_2"/>
    <property type="match status" value="1"/>
</dbReference>
<evidence type="ECO:0000256" key="7">
    <source>
        <dbReference type="PIRSR" id="PIRSR006019-2"/>
    </source>
</evidence>
<evidence type="ECO:0000259" key="8">
    <source>
        <dbReference type="PROSITE" id="PS51747"/>
    </source>
</evidence>
<dbReference type="EMBL" id="JQAX01000006">
    <property type="protein sequence ID" value="KRN30488.1"/>
    <property type="molecule type" value="Genomic_DNA"/>
</dbReference>
<accession>A0A0R2FPX5</accession>
<reference evidence="9 10" key="1">
    <citation type="journal article" date="2015" name="Genome Announc.">
        <title>Expanding the biotechnology potential of lactobacilli through comparative genomics of 213 strains and associated genera.</title>
        <authorList>
            <person name="Sun Z."/>
            <person name="Harris H.M."/>
            <person name="McCann A."/>
            <person name="Guo C."/>
            <person name="Argimon S."/>
            <person name="Zhang W."/>
            <person name="Yang X."/>
            <person name="Jeffery I.B."/>
            <person name="Cooney J.C."/>
            <person name="Kagawa T.F."/>
            <person name="Liu W."/>
            <person name="Song Y."/>
            <person name="Salvetti E."/>
            <person name="Wrobel A."/>
            <person name="Rasinkangas P."/>
            <person name="Parkhill J."/>
            <person name="Rea M.C."/>
            <person name="O'Sullivan O."/>
            <person name="Ritari J."/>
            <person name="Douillard F.P."/>
            <person name="Paul Ross R."/>
            <person name="Yang R."/>
            <person name="Briner A.E."/>
            <person name="Felis G.E."/>
            <person name="de Vos W.M."/>
            <person name="Barrangou R."/>
            <person name="Klaenhammer T.R."/>
            <person name="Caufield P.W."/>
            <person name="Cui Y."/>
            <person name="Zhang H."/>
            <person name="O'Toole P.W."/>
        </authorList>
    </citation>
    <scope>NUCLEOTIDE SEQUENCE [LARGE SCALE GENOMIC DNA]</scope>
    <source>
        <strain evidence="9 10">DSM 20190</strain>
    </source>
</reference>
<dbReference type="STRING" id="1123500.GCA_000420365_01369"/>
<proteinExistence type="inferred from homology"/>
<dbReference type="PIRSF" id="PIRSF006019">
    <property type="entry name" value="dCMP_deaminase"/>
    <property type="match status" value="1"/>
</dbReference>
<dbReference type="GO" id="GO:0005737">
    <property type="term" value="C:cytoplasm"/>
    <property type="evidence" value="ECO:0007669"/>
    <property type="project" value="TreeGrafter"/>
</dbReference>
<dbReference type="GO" id="GO:0004132">
    <property type="term" value="F:dCMP deaminase activity"/>
    <property type="evidence" value="ECO:0007669"/>
    <property type="project" value="InterPro"/>
</dbReference>
<dbReference type="InterPro" id="IPR016193">
    <property type="entry name" value="Cytidine_deaminase-like"/>
</dbReference>
<comment type="caution">
    <text evidence="9">The sequence shown here is derived from an EMBL/GenBank/DDBJ whole genome shotgun (WGS) entry which is preliminary data.</text>
</comment>
<dbReference type="GO" id="GO:0008270">
    <property type="term" value="F:zinc ion binding"/>
    <property type="evidence" value="ECO:0007669"/>
    <property type="project" value="InterPro"/>
</dbReference>
<feature type="binding site" evidence="7">
    <location>
        <position position="114"/>
    </location>
    <ligand>
        <name>Zn(2+)</name>
        <dbReference type="ChEBI" id="CHEBI:29105"/>
        <note>catalytic</note>
    </ligand>
</feature>
<evidence type="ECO:0000256" key="1">
    <source>
        <dbReference type="ARBA" id="ARBA00001947"/>
    </source>
</evidence>
<keyword evidence="3 7" id="KW-0479">Metal-binding</keyword>
<dbReference type="InterPro" id="IPR035105">
    <property type="entry name" value="Deoxycytidylate_deaminase_dom"/>
</dbReference>
<dbReference type="Pfam" id="PF00383">
    <property type="entry name" value="dCMP_cyt_deam_1"/>
    <property type="match status" value="1"/>
</dbReference>
<evidence type="ECO:0000256" key="2">
    <source>
        <dbReference type="ARBA" id="ARBA00006576"/>
    </source>
</evidence>
<keyword evidence="10" id="KW-1185">Reference proteome</keyword>
<dbReference type="InterPro" id="IPR016192">
    <property type="entry name" value="APOBEC/CMP_deaminase_Zn-bd"/>
</dbReference>
<dbReference type="eggNOG" id="COG2131">
    <property type="taxonomic scope" value="Bacteria"/>
</dbReference>
<dbReference type="SUPFAM" id="SSF53927">
    <property type="entry name" value="Cytidine deaminase-like"/>
    <property type="match status" value="1"/>
</dbReference>
<evidence type="ECO:0000256" key="3">
    <source>
        <dbReference type="ARBA" id="ARBA00022723"/>
    </source>
</evidence>
<dbReference type="InterPro" id="IPR016473">
    <property type="entry name" value="dCMP_deaminase"/>
</dbReference>
<dbReference type="InParanoid" id="A0A0R2FPX5"/>
<keyword evidence="4" id="KW-0378">Hydrolase</keyword>
<evidence type="ECO:0000313" key="9">
    <source>
        <dbReference type="EMBL" id="KRN30488.1"/>
    </source>
</evidence>
<evidence type="ECO:0000256" key="4">
    <source>
        <dbReference type="ARBA" id="ARBA00022801"/>
    </source>
</evidence>
<evidence type="ECO:0000313" key="10">
    <source>
        <dbReference type="Proteomes" id="UP000051296"/>
    </source>
</evidence>
<dbReference type="Gene3D" id="3.40.140.10">
    <property type="entry name" value="Cytidine Deaminase, domain 2"/>
    <property type="match status" value="1"/>
</dbReference>
<feature type="binding site" evidence="7">
    <location>
        <position position="111"/>
    </location>
    <ligand>
        <name>Zn(2+)</name>
        <dbReference type="ChEBI" id="CHEBI:29105"/>
        <note>catalytic</note>
    </ligand>
</feature>
<protein>
    <submittedName>
        <fullName evidence="9">dCMP deaminase</fullName>
    </submittedName>
</protein>
<evidence type="ECO:0000256" key="6">
    <source>
        <dbReference type="PIRSR" id="PIRSR006019-1"/>
    </source>
</evidence>
<name>A0A0R2FPX5_9LACO</name>
<dbReference type="FunCoup" id="A0A0R2FPX5">
    <property type="interactions" value="143"/>
</dbReference>
<dbReference type="PANTHER" id="PTHR11086">
    <property type="entry name" value="DEOXYCYTIDYLATE DEAMINASE-RELATED"/>
    <property type="match status" value="1"/>
</dbReference>
<dbReference type="PANTHER" id="PTHR11086:SF18">
    <property type="entry name" value="DEOXYCYTIDYLATE DEAMINASE"/>
    <property type="match status" value="1"/>
</dbReference>
<dbReference type="Proteomes" id="UP000051296">
    <property type="component" value="Unassembled WGS sequence"/>
</dbReference>
<organism evidence="9 10">
    <name type="scientific">Weissella halotolerans DSM 20190</name>
    <dbReference type="NCBI Taxonomy" id="1123500"/>
    <lineage>
        <taxon>Bacteria</taxon>
        <taxon>Bacillati</taxon>
        <taxon>Bacillota</taxon>
        <taxon>Bacilli</taxon>
        <taxon>Lactobacillales</taxon>
        <taxon>Lactobacillaceae</taxon>
        <taxon>Weissella</taxon>
    </lineage>
</organism>
<feature type="domain" description="CMP/dCMP-type deaminase" evidence="8">
    <location>
        <begin position="18"/>
        <end position="140"/>
    </location>
</feature>
<keyword evidence="5 7" id="KW-0862">Zinc</keyword>
<gene>
    <name evidence="9" type="ORF">IV68_GL001314</name>
</gene>
<dbReference type="AlphaFoldDB" id="A0A0R2FPX5"/>
<dbReference type="PATRIC" id="fig|1123500.6.peg.1312"/>
<evidence type="ECO:0000256" key="5">
    <source>
        <dbReference type="ARBA" id="ARBA00022833"/>
    </source>
</evidence>
<dbReference type="InterPro" id="IPR002125">
    <property type="entry name" value="CMP_dCMP_dom"/>
</dbReference>
<feature type="active site" description="Proton donor" evidence="6">
    <location>
        <position position="85"/>
    </location>
</feature>
<feature type="binding site" evidence="7">
    <location>
        <position position="83"/>
    </location>
    <ligand>
        <name>Zn(2+)</name>
        <dbReference type="ChEBI" id="CHEBI:29105"/>
        <note>catalytic</note>
    </ligand>
</feature>
<dbReference type="PROSITE" id="PS00903">
    <property type="entry name" value="CYT_DCMP_DEAMINASES_1"/>
    <property type="match status" value="1"/>
</dbReference>